<name>A0A182YHC9_ANOST</name>
<proteinExistence type="predicted"/>
<accession>A0A182YHC9</accession>
<dbReference type="VEuPathDB" id="VectorBase:ASTE003708"/>
<protein>
    <submittedName>
        <fullName evidence="1">Uncharacterized protein</fullName>
    </submittedName>
</protein>
<sequence>MQQRRSRVVREHHYRVCYVMRNLTIYGIVQSLSVWTCNIAVRLPQGSDYKSRKGSNFYEANDFMDDDLDSSSKRKDLIISGNRNDDSYEISTTGVNGAVCYDDLPCCRKYITIVLAVAIFVLDVGTI</sequence>
<evidence type="ECO:0000313" key="1">
    <source>
        <dbReference type="EnsemblMetazoa" id="ASTEI07865-PA"/>
    </source>
</evidence>
<organism evidence="1 2">
    <name type="scientific">Anopheles stephensi</name>
    <name type="common">Indo-Pakistan malaria mosquito</name>
    <dbReference type="NCBI Taxonomy" id="30069"/>
    <lineage>
        <taxon>Eukaryota</taxon>
        <taxon>Metazoa</taxon>
        <taxon>Ecdysozoa</taxon>
        <taxon>Arthropoda</taxon>
        <taxon>Hexapoda</taxon>
        <taxon>Insecta</taxon>
        <taxon>Pterygota</taxon>
        <taxon>Neoptera</taxon>
        <taxon>Endopterygota</taxon>
        <taxon>Diptera</taxon>
        <taxon>Nematocera</taxon>
        <taxon>Culicoidea</taxon>
        <taxon>Culicidae</taxon>
        <taxon>Anophelinae</taxon>
        <taxon>Anopheles</taxon>
    </lineage>
</organism>
<keyword evidence="2" id="KW-1185">Reference proteome</keyword>
<dbReference type="STRING" id="30069.A0A182YHC9"/>
<reference evidence="2" key="1">
    <citation type="journal article" date="2014" name="Genome Biol.">
        <title>Genome analysis of a major urban malaria vector mosquito, Anopheles stephensi.</title>
        <authorList>
            <person name="Jiang X."/>
            <person name="Peery A."/>
            <person name="Hall A.B."/>
            <person name="Sharma A."/>
            <person name="Chen X.G."/>
            <person name="Waterhouse R.M."/>
            <person name="Komissarov A."/>
            <person name="Riehle M.M."/>
            <person name="Shouche Y."/>
            <person name="Sharakhova M.V."/>
            <person name="Lawson D."/>
            <person name="Pakpour N."/>
            <person name="Arensburger P."/>
            <person name="Davidson V.L."/>
            <person name="Eiglmeier K."/>
            <person name="Emrich S."/>
            <person name="George P."/>
            <person name="Kennedy R.C."/>
            <person name="Mane S.P."/>
            <person name="Maslen G."/>
            <person name="Oringanje C."/>
            <person name="Qi Y."/>
            <person name="Settlage R."/>
            <person name="Tojo M."/>
            <person name="Tubio J.M."/>
            <person name="Unger M.F."/>
            <person name="Wang B."/>
            <person name="Vernick K.D."/>
            <person name="Ribeiro J.M."/>
            <person name="James A.A."/>
            <person name="Michel K."/>
            <person name="Riehle M.A."/>
            <person name="Luckhart S."/>
            <person name="Sharakhov I.V."/>
            <person name="Tu Z."/>
        </authorList>
    </citation>
    <scope>NUCLEOTIDE SEQUENCE [LARGE SCALE GENOMIC DNA]</scope>
    <source>
        <strain evidence="2">Indian</strain>
    </source>
</reference>
<dbReference type="VEuPathDB" id="VectorBase:ASTEI07865"/>
<reference evidence="1" key="2">
    <citation type="submission" date="2020-05" db="UniProtKB">
        <authorList>
            <consortium name="EnsemblMetazoa"/>
        </authorList>
    </citation>
    <scope>IDENTIFICATION</scope>
    <source>
        <strain evidence="1">Indian</strain>
    </source>
</reference>
<dbReference type="Proteomes" id="UP000076408">
    <property type="component" value="Unassembled WGS sequence"/>
</dbReference>
<evidence type="ECO:0000313" key="2">
    <source>
        <dbReference type="Proteomes" id="UP000076408"/>
    </source>
</evidence>
<dbReference type="AlphaFoldDB" id="A0A182YHC9"/>
<dbReference type="VEuPathDB" id="VectorBase:ASTEI20_031476"/>
<dbReference type="EnsemblMetazoa" id="ASTEI07865-RA">
    <property type="protein sequence ID" value="ASTEI07865-PA"/>
    <property type="gene ID" value="ASTEI07865"/>
</dbReference>